<reference evidence="8" key="1">
    <citation type="submission" date="2023-06" db="EMBL/GenBank/DDBJ databases">
        <title>Reference genome for the Northern bat (Eptesicus nilssonii), a most northern bat species.</title>
        <authorList>
            <person name="Laine V.N."/>
            <person name="Pulliainen A.T."/>
            <person name="Lilley T.M."/>
        </authorList>
    </citation>
    <scope>NUCLEOTIDE SEQUENCE</scope>
    <source>
        <strain evidence="8">BLF_Eptnil</strain>
        <tissue evidence="8">Kidney</tissue>
    </source>
</reference>
<dbReference type="InterPro" id="IPR056423">
    <property type="entry name" value="BACK_BPM_SPOP"/>
</dbReference>
<dbReference type="InterPro" id="IPR051762">
    <property type="entry name" value="UBF1"/>
</dbReference>
<keyword evidence="4 5" id="KW-0539">Nucleus</keyword>
<dbReference type="Pfam" id="PF00505">
    <property type="entry name" value="HMG_box"/>
    <property type="match status" value="1"/>
</dbReference>
<feature type="compositionally biased region" description="Basic residues" evidence="6">
    <location>
        <begin position="359"/>
        <end position="369"/>
    </location>
</feature>
<dbReference type="GO" id="GO:0003677">
    <property type="term" value="F:DNA binding"/>
    <property type="evidence" value="ECO:0007669"/>
    <property type="project" value="UniProtKB-UniRule"/>
</dbReference>
<dbReference type="GO" id="GO:0042981">
    <property type="term" value="P:regulation of apoptotic process"/>
    <property type="evidence" value="ECO:0007669"/>
    <property type="project" value="InterPro"/>
</dbReference>
<dbReference type="Gene3D" id="6.20.250.50">
    <property type="match status" value="1"/>
</dbReference>
<feature type="domain" description="HMG box" evidence="7">
    <location>
        <begin position="285"/>
        <end position="340"/>
    </location>
</feature>
<feature type="compositionally biased region" description="Basic and acidic residues" evidence="6">
    <location>
        <begin position="532"/>
        <end position="545"/>
    </location>
</feature>
<comment type="similarity">
    <text evidence="2">Belongs to the Tdpoz family.</text>
</comment>
<organism evidence="8 9">
    <name type="scientific">Cnephaeus nilssonii</name>
    <name type="common">Northern bat</name>
    <name type="synonym">Eptesicus nilssonii</name>
    <dbReference type="NCBI Taxonomy" id="3371016"/>
    <lineage>
        <taxon>Eukaryota</taxon>
        <taxon>Metazoa</taxon>
        <taxon>Chordata</taxon>
        <taxon>Craniata</taxon>
        <taxon>Vertebrata</taxon>
        <taxon>Euteleostomi</taxon>
        <taxon>Mammalia</taxon>
        <taxon>Eutheria</taxon>
        <taxon>Laurasiatheria</taxon>
        <taxon>Chiroptera</taxon>
        <taxon>Yangochiroptera</taxon>
        <taxon>Vespertilionidae</taxon>
        <taxon>Cnephaeus</taxon>
    </lineage>
</organism>
<accession>A0AA40LJX2</accession>
<dbReference type="PANTHER" id="PTHR46318">
    <property type="entry name" value="UPSTREAM BINDING TRANSCRIPTION FACTOR"/>
    <property type="match status" value="1"/>
</dbReference>
<feature type="compositionally biased region" description="Low complexity" evidence="6">
    <location>
        <begin position="561"/>
        <end position="570"/>
    </location>
</feature>
<gene>
    <name evidence="8" type="ORF">QTO34_004015</name>
</gene>
<dbReference type="InterPro" id="IPR036834">
    <property type="entry name" value="Bcl-2-like_sf"/>
</dbReference>
<feature type="DNA-binding region" description="HMG box" evidence="5">
    <location>
        <begin position="393"/>
        <end position="459"/>
    </location>
</feature>
<dbReference type="GO" id="GO:0005634">
    <property type="term" value="C:nucleus"/>
    <property type="evidence" value="ECO:0007669"/>
    <property type="project" value="UniProtKB-SubCell"/>
</dbReference>
<feature type="region of interest" description="Disordered" evidence="6">
    <location>
        <begin position="478"/>
        <end position="576"/>
    </location>
</feature>
<dbReference type="InterPro" id="IPR011333">
    <property type="entry name" value="SKP1/BTB/POZ_sf"/>
</dbReference>
<keyword evidence="9" id="KW-1185">Reference proteome</keyword>
<feature type="compositionally biased region" description="Basic and acidic residues" evidence="6">
    <location>
        <begin position="370"/>
        <end position="385"/>
    </location>
</feature>
<feature type="compositionally biased region" description="Polar residues" evidence="6">
    <location>
        <begin position="495"/>
        <end position="531"/>
    </location>
</feature>
<dbReference type="SMART" id="SM00398">
    <property type="entry name" value="HMG"/>
    <property type="match status" value="2"/>
</dbReference>
<evidence type="ECO:0000256" key="6">
    <source>
        <dbReference type="SAM" id="MobiDB-lite"/>
    </source>
</evidence>
<evidence type="ECO:0000259" key="7">
    <source>
        <dbReference type="PROSITE" id="PS50118"/>
    </source>
</evidence>
<dbReference type="PANTHER" id="PTHR46318:SF1">
    <property type="entry name" value="UPSTREAM-BINDING FACTOR 1-LIKE PROTEIN 1-RELATED"/>
    <property type="match status" value="1"/>
</dbReference>
<proteinExistence type="inferred from homology"/>
<feature type="compositionally biased region" description="Basic and acidic residues" evidence="6">
    <location>
        <begin position="339"/>
        <end position="348"/>
    </location>
</feature>
<dbReference type="InterPro" id="IPR009071">
    <property type="entry name" value="HMG_box_dom"/>
</dbReference>
<dbReference type="SUPFAM" id="SSF47095">
    <property type="entry name" value="HMG-box"/>
    <property type="match status" value="2"/>
</dbReference>
<evidence type="ECO:0000256" key="5">
    <source>
        <dbReference type="PROSITE-ProRule" id="PRU00267"/>
    </source>
</evidence>
<evidence type="ECO:0000313" key="9">
    <source>
        <dbReference type="Proteomes" id="UP001177744"/>
    </source>
</evidence>
<feature type="domain" description="HMG box" evidence="7">
    <location>
        <begin position="393"/>
        <end position="459"/>
    </location>
</feature>
<evidence type="ECO:0000256" key="1">
    <source>
        <dbReference type="ARBA" id="ARBA00004123"/>
    </source>
</evidence>
<dbReference type="Pfam" id="PF24570">
    <property type="entry name" value="BACK_BPM_SPOP"/>
    <property type="match status" value="1"/>
</dbReference>
<sequence>MADGLLAAADKYALERLKVMCEEALSSHLSVENAAEMLTFADLHSADQLKTQTVDFINSHAEDVLETSGWQAMVASHPHLVAEMYRSLASAQGPCLGPPRKRLKQPVTALMCRIASQVQLSWTQYLPNQRNHVELVAQAMQELCQHCPGPNWGPVLALLTFTGFLLERQWPCQMWALKEWGATIDKDCQSLVKCLRTLQGSEWIQEERLGHVWTCNGGEQKESVEIIDVEPGVFKEMMCFIYTGKAPNLDKMADGLLAAADKYALEHLKGFSLTLSLEEPVVILENRLEYSQMHPKLNNQELTKVMSEKYKELPEERRLKYMEDFQKEKQEFQEKLAQFRKDHPETEQNSKTSVVPKRSPSRAPKKFQGHGKELKSSPENDFPKKIKFHGEPKKPPMNEYQKFHQDLWSSRELQGLPLRERMVEISRRWQRVPRSQREHYKQQAEELQKQYKVDLEHWLKSLSPEEYAAYRERASGKRKIMNMRGGPDPKIIRTHVQSPSARTRQEGLAQNQGQAPGMASSETNGDQSHASRGSEEKKEHEKEAESSSSSDSSSSDEDDSSCSSSSSGETSDSDSN</sequence>
<comment type="subcellular location">
    <subcellularLocation>
        <location evidence="1">Nucleus</location>
    </subcellularLocation>
</comment>
<dbReference type="Proteomes" id="UP001177744">
    <property type="component" value="Unassembled WGS sequence"/>
</dbReference>
<feature type="region of interest" description="Disordered" evidence="6">
    <location>
        <begin position="339"/>
        <end position="385"/>
    </location>
</feature>
<dbReference type="Gene3D" id="1.10.30.10">
    <property type="entry name" value="High mobility group box domain"/>
    <property type="match status" value="2"/>
</dbReference>
<evidence type="ECO:0000313" key="8">
    <source>
        <dbReference type="EMBL" id="KAK1336211.1"/>
    </source>
</evidence>
<protein>
    <recommendedName>
        <fullName evidence="7">HMG box domain-containing protein</fullName>
    </recommendedName>
</protein>
<dbReference type="InterPro" id="IPR000210">
    <property type="entry name" value="BTB/POZ_dom"/>
</dbReference>
<comment type="caution">
    <text evidence="8">The sequence shown here is derived from an EMBL/GenBank/DDBJ whole genome shotgun (WGS) entry which is preliminary data.</text>
</comment>
<name>A0AA40LJX2_CNENI</name>
<dbReference type="Pfam" id="PF00651">
    <property type="entry name" value="BTB"/>
    <property type="match status" value="1"/>
</dbReference>
<keyword evidence="3 5" id="KW-0238">DNA-binding</keyword>
<evidence type="ECO:0000256" key="3">
    <source>
        <dbReference type="ARBA" id="ARBA00023125"/>
    </source>
</evidence>
<dbReference type="EMBL" id="JAULJE010000013">
    <property type="protein sequence ID" value="KAK1336211.1"/>
    <property type="molecule type" value="Genomic_DNA"/>
</dbReference>
<dbReference type="InterPro" id="IPR036910">
    <property type="entry name" value="HMG_box_dom_sf"/>
</dbReference>
<dbReference type="CDD" id="cd21998">
    <property type="entry name" value="HMG-box_UBF1_rpt1-like"/>
    <property type="match status" value="1"/>
</dbReference>
<dbReference type="Gene3D" id="6.10.250.3030">
    <property type="match status" value="1"/>
</dbReference>
<dbReference type="AlphaFoldDB" id="A0AA40LJX2"/>
<dbReference type="Gene3D" id="3.30.710.10">
    <property type="entry name" value="Potassium Channel Kv1.1, Chain A"/>
    <property type="match status" value="1"/>
</dbReference>
<evidence type="ECO:0000256" key="4">
    <source>
        <dbReference type="ARBA" id="ARBA00023242"/>
    </source>
</evidence>
<dbReference type="SUPFAM" id="SSF56854">
    <property type="entry name" value="Bcl-2 inhibitors of programmed cell death"/>
    <property type="match status" value="1"/>
</dbReference>
<dbReference type="CDD" id="cd22003">
    <property type="entry name" value="HMG-box_UBF1_rpt6-like"/>
    <property type="match status" value="1"/>
</dbReference>
<dbReference type="PROSITE" id="PS50118">
    <property type="entry name" value="HMG_BOX_2"/>
    <property type="match status" value="2"/>
</dbReference>
<feature type="DNA-binding region" description="HMG box" evidence="5">
    <location>
        <begin position="285"/>
        <end position="340"/>
    </location>
</feature>
<dbReference type="SUPFAM" id="SSF54695">
    <property type="entry name" value="POZ domain"/>
    <property type="match status" value="1"/>
</dbReference>
<evidence type="ECO:0000256" key="2">
    <source>
        <dbReference type="ARBA" id="ARBA00010846"/>
    </source>
</evidence>